<evidence type="ECO:0000313" key="3">
    <source>
        <dbReference type="Proteomes" id="UP000004550"/>
    </source>
</evidence>
<gene>
    <name evidence="2" type="ORF">SIDU_05945</name>
</gene>
<keyword evidence="1" id="KW-1133">Transmembrane helix</keyword>
<keyword evidence="1" id="KW-0812">Transmembrane</keyword>
<evidence type="ECO:0000313" key="2">
    <source>
        <dbReference type="EMBL" id="APL94081.1"/>
    </source>
</evidence>
<accession>A0A1L5BMF3</accession>
<organism evidence="2 3">
    <name type="scientific">Sphingobium indicum (strain DSM 16412 / CCM 7286 / MTCC 6364 / B90A)</name>
    <dbReference type="NCBI Taxonomy" id="861109"/>
    <lineage>
        <taxon>Bacteria</taxon>
        <taxon>Pseudomonadati</taxon>
        <taxon>Pseudomonadota</taxon>
        <taxon>Alphaproteobacteria</taxon>
        <taxon>Sphingomonadales</taxon>
        <taxon>Sphingomonadaceae</taxon>
        <taxon>Sphingobium</taxon>
    </lineage>
</organism>
<protein>
    <submittedName>
        <fullName evidence="2">Uncharacterized protein</fullName>
    </submittedName>
</protein>
<dbReference type="EMBL" id="CP013070">
    <property type="protein sequence ID" value="APL94081.1"/>
    <property type="molecule type" value="Genomic_DNA"/>
</dbReference>
<dbReference type="KEGG" id="sinb:SIDU_05945"/>
<keyword evidence="1" id="KW-0472">Membrane</keyword>
<evidence type="ECO:0000256" key="1">
    <source>
        <dbReference type="SAM" id="Phobius"/>
    </source>
</evidence>
<feature type="transmembrane region" description="Helical" evidence="1">
    <location>
        <begin position="129"/>
        <end position="147"/>
    </location>
</feature>
<dbReference type="RefSeq" id="WP_007685882.1">
    <property type="nucleotide sequence ID" value="NZ_CP013070.1"/>
</dbReference>
<feature type="transmembrane region" description="Helical" evidence="1">
    <location>
        <begin position="87"/>
        <end position="105"/>
    </location>
</feature>
<dbReference type="AlphaFoldDB" id="A0A1L5BMF3"/>
<proteinExistence type="predicted"/>
<name>A0A1L5BMF3_SPHIB</name>
<feature type="transmembrane region" description="Helical" evidence="1">
    <location>
        <begin position="9"/>
        <end position="27"/>
    </location>
</feature>
<reference evidence="2 3" key="1">
    <citation type="journal article" date="2012" name="J. Bacteriol.">
        <title>Genome sequence of Sphingobium indicum B90A, a hexachlorocyclohexane-degrading bacterium.</title>
        <authorList>
            <person name="Anand S."/>
            <person name="Sangwan N."/>
            <person name="Lata P."/>
            <person name="Kaur J."/>
            <person name="Dua A."/>
            <person name="Singh A.K."/>
            <person name="Verma M."/>
            <person name="Kaur J."/>
            <person name="Khurana J.P."/>
            <person name="Khurana P."/>
            <person name="Mathur S."/>
            <person name="Lal R."/>
        </authorList>
    </citation>
    <scope>NUCLEOTIDE SEQUENCE [LARGE SCALE GENOMIC DNA]</scope>
    <source>
        <strain evidence="3">DSM 16412 / CCM 7286 / MTCC 6364 / B90A</strain>
    </source>
</reference>
<sequence length="159" mass="17031">MTGRALKYAYYGIGGALAGWGLGYGIAPDSPSLQAVLAGAFGWLIAKANVAMDDDPTFPGREDVRGAWPRLRANAHFLSGGALGEAGALRMTFIALGVALIFWFARDATESIAYDWFGYDAQSFVEDRWPIVLASLVALLGAYRYLIAKDARKAPVSPP</sequence>
<dbReference type="Proteomes" id="UP000004550">
    <property type="component" value="Chromosome"/>
</dbReference>